<dbReference type="Proteomes" id="UP000005824">
    <property type="component" value="Unassembled WGS sequence"/>
</dbReference>
<sequence>MIPHLFPRSVCFAITVCSLAVAVALPRAHAANPNIIYILCDDLGYGDVKCLNAEGKIATPNMDRLGKAGMIFTDAHSSSAVCSPTRYGIITGRYNWRSPLQSGVLGGLSPRLIEQGRMTVASMLKEHGYATACIGKWHLGMDWAKLPGKDVTELSVEKPDQVHNVDYAAPIKNGPNSVGFDYYYGISASLDMVPYTFIENDHVTVLPTVDKSFPFTEGRESHPTRPGPAAPGFEPRDVLPTLTRKAVDYIGQRTNDAQNGKPFFLYLPLNSPHTPIAPSAEWQGKSGISPYADFVMETDWAIGEVLRVLEEKGLADNTIVFMASDNGCSPSADFAELAEKGHHPSYVFRGHKADIFDGGHHIPFLVRWPAKIKAGSTSDQVVCLTDFMATCADVLGIKLPDNAAEDSASLLPVLEGKADKPIHEAVVHHSVNGSFAIRQGNWKLELCPSSGGWSDPRPKTAAANKLPAVQLYDMSADIGERKNVEAEHTEVVDRLIRLMEKFVADGRTTPGARQQNDVPIKLWKERDFKAPSGNAD</sequence>
<feature type="chain" id="PRO_5002802870" evidence="6">
    <location>
        <begin position="31"/>
        <end position="536"/>
    </location>
</feature>
<keyword evidence="6" id="KW-0732">Signal</keyword>
<evidence type="ECO:0000256" key="6">
    <source>
        <dbReference type="SAM" id="SignalP"/>
    </source>
</evidence>
<dbReference type="PROSITE" id="PS00523">
    <property type="entry name" value="SULFATASE_1"/>
    <property type="match status" value="1"/>
</dbReference>
<gene>
    <name evidence="8" type="ORF">CfE428DRAFT_4420</name>
</gene>
<evidence type="ECO:0000313" key="8">
    <source>
        <dbReference type="EMBL" id="EDY17990.1"/>
    </source>
</evidence>
<feature type="signal peptide" evidence="6">
    <location>
        <begin position="1"/>
        <end position="30"/>
    </location>
</feature>
<evidence type="ECO:0000256" key="3">
    <source>
        <dbReference type="ARBA" id="ARBA00022801"/>
    </source>
</evidence>
<dbReference type="PANTHER" id="PTHR42693:SF53">
    <property type="entry name" value="ENDO-4-O-SULFATASE"/>
    <property type="match status" value="1"/>
</dbReference>
<evidence type="ECO:0000256" key="5">
    <source>
        <dbReference type="SAM" id="MobiDB-lite"/>
    </source>
</evidence>
<dbReference type="CDD" id="cd16143">
    <property type="entry name" value="ARS_like"/>
    <property type="match status" value="1"/>
</dbReference>
<evidence type="ECO:0000256" key="2">
    <source>
        <dbReference type="ARBA" id="ARBA00022723"/>
    </source>
</evidence>
<evidence type="ECO:0000259" key="7">
    <source>
        <dbReference type="Pfam" id="PF00884"/>
    </source>
</evidence>
<keyword evidence="9" id="KW-1185">Reference proteome</keyword>
<dbReference type="GO" id="GO:0004065">
    <property type="term" value="F:arylsulfatase activity"/>
    <property type="evidence" value="ECO:0007669"/>
    <property type="project" value="TreeGrafter"/>
</dbReference>
<dbReference type="Gene3D" id="3.40.720.10">
    <property type="entry name" value="Alkaline Phosphatase, subunit A"/>
    <property type="match status" value="1"/>
</dbReference>
<name>B4D681_9BACT</name>
<dbReference type="EMBL" id="ABVL01000015">
    <property type="protein sequence ID" value="EDY17990.1"/>
    <property type="molecule type" value="Genomic_DNA"/>
</dbReference>
<dbReference type="InterPro" id="IPR050738">
    <property type="entry name" value="Sulfatase"/>
</dbReference>
<keyword evidence="4" id="KW-0106">Calcium</keyword>
<dbReference type="RefSeq" id="WP_006981743.1">
    <property type="nucleotide sequence ID" value="NZ_ABVL01000015.1"/>
</dbReference>
<reference evidence="8 9" key="1">
    <citation type="journal article" date="2011" name="J. Bacteriol.">
        <title>Genome sequence of Chthoniobacter flavus Ellin428, an aerobic heterotrophic soil bacterium.</title>
        <authorList>
            <person name="Kant R."/>
            <person name="van Passel M.W."/>
            <person name="Palva A."/>
            <person name="Lucas S."/>
            <person name="Lapidus A."/>
            <person name="Glavina Del Rio T."/>
            <person name="Dalin E."/>
            <person name="Tice H."/>
            <person name="Bruce D."/>
            <person name="Goodwin L."/>
            <person name="Pitluck S."/>
            <person name="Larimer F.W."/>
            <person name="Land M.L."/>
            <person name="Hauser L."/>
            <person name="Sangwan P."/>
            <person name="de Vos W.M."/>
            <person name="Janssen P.H."/>
            <person name="Smidt H."/>
        </authorList>
    </citation>
    <scope>NUCLEOTIDE SEQUENCE [LARGE SCALE GENOMIC DNA]</scope>
    <source>
        <strain evidence="8 9">Ellin428</strain>
    </source>
</reference>
<proteinExistence type="inferred from homology"/>
<dbReference type="AlphaFoldDB" id="B4D681"/>
<dbReference type="InterPro" id="IPR024607">
    <property type="entry name" value="Sulfatase_CS"/>
</dbReference>
<dbReference type="PANTHER" id="PTHR42693">
    <property type="entry name" value="ARYLSULFATASE FAMILY MEMBER"/>
    <property type="match status" value="1"/>
</dbReference>
<dbReference type="SUPFAM" id="SSF53649">
    <property type="entry name" value="Alkaline phosphatase-like"/>
    <property type="match status" value="1"/>
</dbReference>
<evidence type="ECO:0000313" key="9">
    <source>
        <dbReference type="Proteomes" id="UP000005824"/>
    </source>
</evidence>
<keyword evidence="3" id="KW-0378">Hydrolase</keyword>
<dbReference type="GO" id="GO:0046872">
    <property type="term" value="F:metal ion binding"/>
    <property type="evidence" value="ECO:0007669"/>
    <property type="project" value="UniProtKB-KW"/>
</dbReference>
<dbReference type="PROSITE" id="PS00149">
    <property type="entry name" value="SULFATASE_2"/>
    <property type="match status" value="1"/>
</dbReference>
<dbReference type="eggNOG" id="COG3119">
    <property type="taxonomic scope" value="Bacteria"/>
</dbReference>
<dbReference type="Gene3D" id="3.30.1120.10">
    <property type="match status" value="1"/>
</dbReference>
<keyword evidence="2" id="KW-0479">Metal-binding</keyword>
<protein>
    <submittedName>
        <fullName evidence="8">Sulfatase</fullName>
    </submittedName>
</protein>
<organism evidence="8 9">
    <name type="scientific">Chthoniobacter flavus Ellin428</name>
    <dbReference type="NCBI Taxonomy" id="497964"/>
    <lineage>
        <taxon>Bacteria</taxon>
        <taxon>Pseudomonadati</taxon>
        <taxon>Verrucomicrobiota</taxon>
        <taxon>Spartobacteria</taxon>
        <taxon>Chthoniobacterales</taxon>
        <taxon>Chthoniobacteraceae</taxon>
        <taxon>Chthoniobacter</taxon>
    </lineage>
</organism>
<evidence type="ECO:0000256" key="4">
    <source>
        <dbReference type="ARBA" id="ARBA00022837"/>
    </source>
</evidence>
<comment type="similarity">
    <text evidence="1">Belongs to the sulfatase family.</text>
</comment>
<comment type="caution">
    <text evidence="8">The sequence shown here is derived from an EMBL/GenBank/DDBJ whole genome shotgun (WGS) entry which is preliminary data.</text>
</comment>
<feature type="region of interest" description="Disordered" evidence="5">
    <location>
        <begin position="505"/>
        <end position="536"/>
    </location>
</feature>
<accession>B4D681</accession>
<dbReference type="InterPro" id="IPR000917">
    <property type="entry name" value="Sulfatase_N"/>
</dbReference>
<dbReference type="InterPro" id="IPR017850">
    <property type="entry name" value="Alkaline_phosphatase_core_sf"/>
</dbReference>
<feature type="domain" description="Sulfatase N-terminal" evidence="7">
    <location>
        <begin position="33"/>
        <end position="397"/>
    </location>
</feature>
<evidence type="ECO:0000256" key="1">
    <source>
        <dbReference type="ARBA" id="ARBA00008779"/>
    </source>
</evidence>
<dbReference type="InParanoid" id="B4D681"/>
<feature type="region of interest" description="Disordered" evidence="5">
    <location>
        <begin position="215"/>
        <end position="236"/>
    </location>
</feature>
<dbReference type="Pfam" id="PF00884">
    <property type="entry name" value="Sulfatase"/>
    <property type="match status" value="1"/>
</dbReference>
<dbReference type="STRING" id="497964.CfE428DRAFT_4420"/>